<dbReference type="FunFam" id="3.40.50.1760:FF:000001">
    <property type="entry name" value="Glutathione synthetase"/>
    <property type="match status" value="1"/>
</dbReference>
<dbReference type="NCBIfam" id="TIGR01986">
    <property type="entry name" value="glut_syn_euk"/>
    <property type="match status" value="1"/>
</dbReference>
<gene>
    <name evidence="14" type="ORF">BJ085DRAFT_23715</name>
</gene>
<keyword evidence="5 10" id="KW-0317">Glutathione biosynthesis</keyword>
<evidence type="ECO:0000259" key="13">
    <source>
        <dbReference type="Pfam" id="PF03199"/>
    </source>
</evidence>
<dbReference type="InterPro" id="IPR014709">
    <property type="entry name" value="Glutathione_synthase_C_euk"/>
</dbReference>
<protein>
    <recommendedName>
        <fullName evidence="10">Glutathione synthetase</fullName>
        <shortName evidence="10">GSH-S</shortName>
        <ecNumber evidence="10">6.3.2.3</ecNumber>
    </recommendedName>
</protein>
<dbReference type="OrthoDB" id="2020073at2759"/>
<evidence type="ECO:0000256" key="2">
    <source>
        <dbReference type="ARBA" id="ARBA00010385"/>
    </source>
</evidence>
<dbReference type="Gene3D" id="3.30.1490.80">
    <property type="match status" value="1"/>
</dbReference>
<dbReference type="SUPFAM" id="SSF56059">
    <property type="entry name" value="Glutathione synthetase ATP-binding domain-like"/>
    <property type="match status" value="1"/>
</dbReference>
<evidence type="ECO:0000256" key="6">
    <source>
        <dbReference type="ARBA" id="ARBA00022723"/>
    </source>
</evidence>
<keyword evidence="4 10" id="KW-0436">Ligase</keyword>
<dbReference type="InterPro" id="IPR016185">
    <property type="entry name" value="PreATP-grasp_dom_sf"/>
</dbReference>
<evidence type="ECO:0000256" key="11">
    <source>
        <dbReference type="PIRSR" id="PIRSR001558-1"/>
    </source>
</evidence>
<evidence type="ECO:0000256" key="3">
    <source>
        <dbReference type="ARBA" id="ARBA00011738"/>
    </source>
</evidence>
<evidence type="ECO:0000313" key="15">
    <source>
        <dbReference type="Proteomes" id="UP000268162"/>
    </source>
</evidence>
<feature type="binding site" evidence="11">
    <location>
        <begin position="394"/>
        <end position="403"/>
    </location>
    <ligand>
        <name>ATP</name>
        <dbReference type="ChEBI" id="CHEBI:30616"/>
    </ligand>
</feature>
<dbReference type="Gene3D" id="3.30.1490.50">
    <property type="match status" value="1"/>
</dbReference>
<evidence type="ECO:0000256" key="12">
    <source>
        <dbReference type="PIRSR" id="PIRSR001558-2"/>
    </source>
</evidence>
<accession>A0A4Q0A440</accession>
<feature type="binding site" evidence="11">
    <location>
        <position position="405"/>
    </location>
    <ligand>
        <name>ATP</name>
        <dbReference type="ChEBI" id="CHEBI:30616"/>
    </ligand>
</feature>
<evidence type="ECO:0000256" key="8">
    <source>
        <dbReference type="ARBA" id="ARBA00022840"/>
    </source>
</evidence>
<dbReference type="GO" id="GO:0000287">
    <property type="term" value="F:magnesium ion binding"/>
    <property type="evidence" value="ECO:0007669"/>
    <property type="project" value="UniProtKB-UniRule"/>
</dbReference>
<feature type="binding site" evidence="12">
    <location>
        <position position="398"/>
    </location>
    <ligand>
        <name>Mg(2+)</name>
        <dbReference type="ChEBI" id="CHEBI:18420"/>
    </ligand>
</feature>
<keyword evidence="15" id="KW-1185">Reference proteome</keyword>
<feature type="binding site" evidence="12">
    <location>
        <position position="159"/>
    </location>
    <ligand>
        <name>Mg(2+)</name>
        <dbReference type="ChEBI" id="CHEBI:18420"/>
    </ligand>
</feature>
<evidence type="ECO:0000256" key="4">
    <source>
        <dbReference type="ARBA" id="ARBA00022598"/>
    </source>
</evidence>
<comment type="pathway">
    <text evidence="1 10">Sulfur metabolism; glutathione biosynthesis; glutathione from L-cysteine and L-glutamate: step 2/2.</text>
</comment>
<dbReference type="AlphaFoldDB" id="A0A4Q0A440"/>
<keyword evidence="6 10" id="KW-0479">Metal-binding</keyword>
<keyword evidence="7 10" id="KW-0547">Nucleotide-binding</keyword>
<dbReference type="EMBL" id="ML002222">
    <property type="protein sequence ID" value="RKP40172.1"/>
    <property type="molecule type" value="Genomic_DNA"/>
</dbReference>
<dbReference type="InterPro" id="IPR005615">
    <property type="entry name" value="Glutathione_synthase"/>
</dbReference>
<dbReference type="Pfam" id="PF03199">
    <property type="entry name" value="GSH_synthase"/>
    <property type="match status" value="1"/>
</dbReference>
<feature type="binding site" evidence="11">
    <location>
        <position position="248"/>
    </location>
    <ligand>
        <name>substrate</name>
    </ligand>
</feature>
<dbReference type="Gene3D" id="3.30.470.20">
    <property type="entry name" value="ATP-grasp fold, B domain"/>
    <property type="match status" value="1"/>
</dbReference>
<keyword evidence="9 10" id="KW-0460">Magnesium</keyword>
<sequence length="502" mass="55759">MTSFGAPDYPSDLSDPVLQDLATKAIDWAQSHGLVMKPAPNVTAALPLANSHYTGLATHAPLALFPSPIPRASFRRAADIQPHLNSLFHRIANDYEFLVSHMEGLVGVDDFTTRLYAIYQRVREQPLNQPITLAYTRSDYLLHQSTDPSDHTLAIQQVEFNTISVSFASLAQVTSNIHRYLWSFPEYRRQLTFSDPSRQWDELDHHLPPNQSLHGLPSAIAKAWQLYGNPKAIVLMVVQPNERNIFDQRFVEYELQSKHQVKVIRRTLKEVDAEATLHPETQALLIGGEEIAVTYYRSAYAPQDYGGEEEWAARMTVELSKSVKCPNISYQLAGTKKVQEVLSRAGVLERFISDPDICSRIRECFTGLYPLDSTPAGRQALQQALATPERFVLKPQREGGGNNVYGHDIPSFIQTLSPKELGGYILMDLICPPPTSNILINQGQLHHGPVISELGIFGVWLSDANTVHLNAEAGHLLRTKVASSNEGGIAAGFGVIDSPLLI</sequence>
<feature type="binding site" evidence="11">
    <location>
        <begin position="427"/>
        <end position="430"/>
    </location>
    <ligand>
        <name>ATP</name>
        <dbReference type="ChEBI" id="CHEBI:30616"/>
    </ligand>
</feature>
<feature type="binding site" evidence="11">
    <location>
        <position position="159"/>
    </location>
    <ligand>
        <name>ATP</name>
        <dbReference type="ChEBI" id="CHEBI:30616"/>
    </ligand>
</feature>
<dbReference type="InterPro" id="IPR004887">
    <property type="entry name" value="GSH_synth_subst-bd"/>
</dbReference>
<feature type="binding site" evidence="12">
    <location>
        <position position="161"/>
    </location>
    <ligand>
        <name>Mg(2+)</name>
        <dbReference type="ChEBI" id="CHEBI:18420"/>
    </ligand>
</feature>
<evidence type="ECO:0000256" key="10">
    <source>
        <dbReference type="PIRNR" id="PIRNR001558"/>
    </source>
</evidence>
<dbReference type="UniPathway" id="UPA00142">
    <property type="reaction ID" value="UER00210"/>
</dbReference>
<dbReference type="STRING" id="215637.A0A4Q0A440"/>
<feature type="binding site" evidence="11">
    <location>
        <position position="486"/>
    </location>
    <ligand>
        <name>ATP</name>
        <dbReference type="ChEBI" id="CHEBI:30616"/>
    </ligand>
</feature>
<feature type="binding site" evidence="11">
    <location>
        <position position="137"/>
    </location>
    <ligand>
        <name>substrate</name>
    </ligand>
</feature>
<comment type="catalytic activity">
    <reaction evidence="10">
        <text>gamma-L-glutamyl-L-cysteine + glycine + ATP = glutathione + ADP + phosphate + H(+)</text>
        <dbReference type="Rhea" id="RHEA:13557"/>
        <dbReference type="ChEBI" id="CHEBI:15378"/>
        <dbReference type="ChEBI" id="CHEBI:30616"/>
        <dbReference type="ChEBI" id="CHEBI:43474"/>
        <dbReference type="ChEBI" id="CHEBI:57305"/>
        <dbReference type="ChEBI" id="CHEBI:57925"/>
        <dbReference type="ChEBI" id="CHEBI:58173"/>
        <dbReference type="ChEBI" id="CHEBI:456216"/>
        <dbReference type="EC" id="6.3.2.3"/>
    </reaction>
</comment>
<comment type="cofactor">
    <cofactor evidence="10 12">
        <name>Mg(2+)</name>
        <dbReference type="ChEBI" id="CHEBI:18420"/>
    </cofactor>
    <text evidence="10 12">Binds 1 Mg(2+) ion per subunit.</text>
</comment>
<dbReference type="GO" id="GO:0043295">
    <property type="term" value="F:glutathione binding"/>
    <property type="evidence" value="ECO:0007669"/>
    <property type="project" value="UniProtKB-UniRule"/>
</dbReference>
<feature type="binding site" evidence="11">
    <location>
        <position position="453"/>
    </location>
    <ligand>
        <name>ATP</name>
        <dbReference type="ChEBI" id="CHEBI:30616"/>
    </ligand>
</feature>
<feature type="domain" description="Glutathione synthase substrate-binding" evidence="13">
    <location>
        <begin position="232"/>
        <end position="333"/>
    </location>
</feature>
<dbReference type="GO" id="GO:0005829">
    <property type="term" value="C:cytosol"/>
    <property type="evidence" value="ECO:0007669"/>
    <property type="project" value="TreeGrafter"/>
</dbReference>
<comment type="similarity">
    <text evidence="2 10">Belongs to the eukaryotic GSH synthase family.</text>
</comment>
<dbReference type="InterPro" id="IPR014049">
    <property type="entry name" value="Glutathione_synthase_N_euk"/>
</dbReference>
<dbReference type="InterPro" id="IPR037013">
    <property type="entry name" value="GSH-S_sub-bd_sf"/>
</dbReference>
<dbReference type="SUPFAM" id="SSF52440">
    <property type="entry name" value="PreATP-grasp domain"/>
    <property type="match status" value="1"/>
</dbReference>
<feature type="binding site" evidence="11">
    <location>
        <position position="478"/>
    </location>
    <ligand>
        <name>substrate</name>
    </ligand>
</feature>
<dbReference type="PIRSF" id="PIRSF001558">
    <property type="entry name" value="GSHase"/>
    <property type="match status" value="1"/>
</dbReference>
<dbReference type="Pfam" id="PF03917">
    <property type="entry name" value="GSH_synth_ATP"/>
    <property type="match status" value="1"/>
</dbReference>
<dbReference type="EC" id="6.3.2.3" evidence="10"/>
<dbReference type="Proteomes" id="UP000268162">
    <property type="component" value="Unassembled WGS sequence"/>
</dbReference>
<reference evidence="15" key="1">
    <citation type="journal article" date="2018" name="Nat. Microbiol.">
        <title>Leveraging single-cell genomics to expand the fungal tree of life.</title>
        <authorList>
            <person name="Ahrendt S.R."/>
            <person name="Quandt C.A."/>
            <person name="Ciobanu D."/>
            <person name="Clum A."/>
            <person name="Salamov A."/>
            <person name="Andreopoulos B."/>
            <person name="Cheng J.F."/>
            <person name="Woyke T."/>
            <person name="Pelin A."/>
            <person name="Henrissat B."/>
            <person name="Reynolds N.K."/>
            <person name="Benny G.L."/>
            <person name="Smith M.E."/>
            <person name="James T.Y."/>
            <person name="Grigoriev I.V."/>
        </authorList>
    </citation>
    <scope>NUCLEOTIDE SEQUENCE [LARGE SCALE GENOMIC DNA]</scope>
    <source>
        <strain evidence="15">RSA 468</strain>
    </source>
</reference>
<organism evidence="14 15">
    <name type="scientific">Dimargaris cristalligena</name>
    <dbReference type="NCBI Taxonomy" id="215637"/>
    <lineage>
        <taxon>Eukaryota</taxon>
        <taxon>Fungi</taxon>
        <taxon>Fungi incertae sedis</taxon>
        <taxon>Zoopagomycota</taxon>
        <taxon>Kickxellomycotina</taxon>
        <taxon>Dimargaritomycetes</taxon>
        <taxon>Dimargaritales</taxon>
        <taxon>Dimargaritaceae</taxon>
        <taxon>Dimargaris</taxon>
    </lineage>
</organism>
<evidence type="ECO:0000256" key="1">
    <source>
        <dbReference type="ARBA" id="ARBA00004965"/>
    </source>
</evidence>
<dbReference type="GO" id="GO:0005524">
    <property type="term" value="F:ATP binding"/>
    <property type="evidence" value="ECO:0007669"/>
    <property type="project" value="UniProtKB-UniRule"/>
</dbReference>
<feature type="binding site" evidence="11">
    <location>
        <position position="336"/>
    </location>
    <ligand>
        <name>ATP</name>
        <dbReference type="ChEBI" id="CHEBI:30616"/>
    </ligand>
</feature>
<evidence type="ECO:0000256" key="5">
    <source>
        <dbReference type="ARBA" id="ARBA00022684"/>
    </source>
</evidence>
<dbReference type="Gene3D" id="1.10.1080.10">
    <property type="entry name" value="Glutathione Synthetase, Chain A, domain 3"/>
    <property type="match status" value="1"/>
</dbReference>
<feature type="binding site" evidence="11">
    <location>
        <position position="480"/>
    </location>
    <ligand>
        <name>ATP</name>
        <dbReference type="ChEBI" id="CHEBI:30616"/>
    </ligand>
</feature>
<dbReference type="FunFam" id="3.30.1490.50:FF:000002">
    <property type="entry name" value="Glutathione synthetase"/>
    <property type="match status" value="1"/>
</dbReference>
<evidence type="ECO:0000256" key="7">
    <source>
        <dbReference type="ARBA" id="ARBA00022741"/>
    </source>
</evidence>
<proteinExistence type="inferred from homology"/>
<evidence type="ECO:0000256" key="9">
    <source>
        <dbReference type="ARBA" id="ARBA00022842"/>
    </source>
</evidence>
<name>A0A4Q0A440_9FUNG</name>
<dbReference type="InterPro" id="IPR014042">
    <property type="entry name" value="Glutathione_synthase_a-hlx"/>
</dbReference>
<dbReference type="Gene3D" id="3.40.50.1760">
    <property type="entry name" value="Glutathione synthase, substrate-binding domain superfamily, eukaryotic"/>
    <property type="match status" value="1"/>
</dbReference>
<comment type="subunit">
    <text evidence="3">Homodimer.</text>
</comment>
<keyword evidence="8 10" id="KW-0067">ATP-binding</keyword>
<dbReference type="PANTHER" id="PTHR11130">
    <property type="entry name" value="GLUTATHIONE SYNTHETASE"/>
    <property type="match status" value="1"/>
</dbReference>
<dbReference type="GO" id="GO:0004363">
    <property type="term" value="F:glutathione synthase activity"/>
    <property type="evidence" value="ECO:0007669"/>
    <property type="project" value="UniProtKB-UniRule"/>
</dbReference>
<dbReference type="PANTHER" id="PTHR11130:SF0">
    <property type="entry name" value="GLUTATHIONE SYNTHETASE"/>
    <property type="match status" value="1"/>
</dbReference>
<evidence type="ECO:0000313" key="14">
    <source>
        <dbReference type="EMBL" id="RKP40172.1"/>
    </source>
</evidence>